<dbReference type="Proteomes" id="UP001649381">
    <property type="component" value="Unassembled WGS sequence"/>
</dbReference>
<gene>
    <name evidence="10" type="ORF">L2716_13650</name>
</gene>
<proteinExistence type="inferred from homology"/>
<evidence type="ECO:0000259" key="9">
    <source>
        <dbReference type="PROSITE" id="PS51012"/>
    </source>
</evidence>
<feature type="transmembrane region" description="Helical" evidence="8">
    <location>
        <begin position="37"/>
        <end position="58"/>
    </location>
</feature>
<comment type="caution">
    <text evidence="10">The sequence shown here is derived from an EMBL/GenBank/DDBJ whole genome shotgun (WGS) entry which is preliminary data.</text>
</comment>
<reference evidence="10 11" key="1">
    <citation type="submission" date="2022-01" db="EMBL/GenBank/DDBJ databases">
        <title>Alkalihalobacillus sp. EGI L200015, a novel bacterium isolated from a salt lake sediment.</title>
        <authorList>
            <person name="Gao L."/>
            <person name="Fang B.-Z."/>
            <person name="Li W.-J."/>
        </authorList>
    </citation>
    <scope>NUCLEOTIDE SEQUENCE [LARGE SCALE GENOMIC DNA]</scope>
    <source>
        <strain evidence="10 11">KCTC 12718</strain>
    </source>
</reference>
<accession>A0ABS9H3X7</accession>
<organism evidence="10 11">
    <name type="scientific">Pseudalkalibacillus berkeleyi</name>
    <dbReference type="NCBI Taxonomy" id="1069813"/>
    <lineage>
        <taxon>Bacteria</taxon>
        <taxon>Bacillati</taxon>
        <taxon>Bacillota</taxon>
        <taxon>Bacilli</taxon>
        <taxon>Bacillales</taxon>
        <taxon>Fictibacillaceae</taxon>
        <taxon>Pseudalkalibacillus</taxon>
    </lineage>
</organism>
<dbReference type="Pfam" id="PF01061">
    <property type="entry name" value="ABC2_membrane"/>
    <property type="match status" value="1"/>
</dbReference>
<comment type="caution">
    <text evidence="8">Lacks conserved residue(s) required for the propagation of feature annotation.</text>
</comment>
<dbReference type="InterPro" id="IPR047817">
    <property type="entry name" value="ABC2_TM_bact-type"/>
</dbReference>
<keyword evidence="11" id="KW-1185">Reference proteome</keyword>
<keyword evidence="7 8" id="KW-0472">Membrane</keyword>
<comment type="subcellular location">
    <subcellularLocation>
        <location evidence="1 8">Cell membrane</location>
        <topology evidence="1 8">Multi-pass membrane protein</topology>
    </subcellularLocation>
</comment>
<evidence type="ECO:0000256" key="4">
    <source>
        <dbReference type="ARBA" id="ARBA00022475"/>
    </source>
</evidence>
<evidence type="ECO:0000256" key="3">
    <source>
        <dbReference type="ARBA" id="ARBA00022448"/>
    </source>
</evidence>
<keyword evidence="3 8" id="KW-0813">Transport</keyword>
<dbReference type="PANTHER" id="PTHR30413:SF10">
    <property type="entry name" value="CAPSULE POLYSACCHARIDE EXPORT INNER-MEMBRANE PROTEIN CTRC"/>
    <property type="match status" value="1"/>
</dbReference>
<dbReference type="PROSITE" id="PS51012">
    <property type="entry name" value="ABC_TM2"/>
    <property type="match status" value="1"/>
</dbReference>
<evidence type="ECO:0000256" key="2">
    <source>
        <dbReference type="ARBA" id="ARBA00007783"/>
    </source>
</evidence>
<protein>
    <recommendedName>
        <fullName evidence="8">Transport permease protein</fullName>
    </recommendedName>
</protein>
<feature type="transmembrane region" description="Helical" evidence="8">
    <location>
        <begin position="151"/>
        <end position="173"/>
    </location>
</feature>
<comment type="similarity">
    <text evidence="2 8">Belongs to the ABC-2 integral membrane protein family.</text>
</comment>
<feature type="domain" description="ABC transmembrane type-2" evidence="9">
    <location>
        <begin position="35"/>
        <end position="260"/>
    </location>
</feature>
<evidence type="ECO:0000256" key="6">
    <source>
        <dbReference type="ARBA" id="ARBA00022989"/>
    </source>
</evidence>
<evidence type="ECO:0000256" key="5">
    <source>
        <dbReference type="ARBA" id="ARBA00022692"/>
    </source>
</evidence>
<evidence type="ECO:0000313" key="10">
    <source>
        <dbReference type="EMBL" id="MCF6138776.1"/>
    </source>
</evidence>
<evidence type="ECO:0000256" key="8">
    <source>
        <dbReference type="RuleBase" id="RU361157"/>
    </source>
</evidence>
<dbReference type="EMBL" id="JAKIJS010000001">
    <property type="protein sequence ID" value="MCF6138776.1"/>
    <property type="molecule type" value="Genomic_DNA"/>
</dbReference>
<sequence>MKSVFTIIKEQWNSIYLIGRLSLYEVKAANNNNYLGMLWEVINPMIQISIYWFVFGYGIYQREAIGDIPYLPWMLSGIILWFFINPAILEATKSIYKKIKMISKMSFPLSVIPSYVIVGKFYVHIALALIVFIMLQFLGFPVSIYMIQLPYFVFATFALLIAIALITSTLATIVRDVQMIVQAVMRMMLYLTPFLWSPERLPEWIQNIMMANPFYYIVNGYRASFLGTSWYMVENVQYTLYYWGLVLVLLVIGSMLHVRFRNHFVDYL</sequence>
<evidence type="ECO:0000256" key="1">
    <source>
        <dbReference type="ARBA" id="ARBA00004651"/>
    </source>
</evidence>
<keyword evidence="5 8" id="KW-0812">Transmembrane</keyword>
<dbReference type="RefSeq" id="WP_236336764.1">
    <property type="nucleotide sequence ID" value="NZ_JAKIJS010000001.1"/>
</dbReference>
<feature type="transmembrane region" description="Helical" evidence="8">
    <location>
        <begin position="70"/>
        <end position="89"/>
    </location>
</feature>
<evidence type="ECO:0000313" key="11">
    <source>
        <dbReference type="Proteomes" id="UP001649381"/>
    </source>
</evidence>
<feature type="transmembrane region" description="Helical" evidence="8">
    <location>
        <begin position="124"/>
        <end position="144"/>
    </location>
</feature>
<name>A0ABS9H3X7_9BACL</name>
<keyword evidence="4 8" id="KW-1003">Cell membrane</keyword>
<evidence type="ECO:0000256" key="7">
    <source>
        <dbReference type="ARBA" id="ARBA00023136"/>
    </source>
</evidence>
<dbReference type="InterPro" id="IPR013525">
    <property type="entry name" value="ABC2_TM"/>
</dbReference>
<feature type="transmembrane region" description="Helical" evidence="8">
    <location>
        <begin position="239"/>
        <end position="258"/>
    </location>
</feature>
<keyword evidence="6 8" id="KW-1133">Transmembrane helix</keyword>
<dbReference type="PANTHER" id="PTHR30413">
    <property type="entry name" value="INNER MEMBRANE TRANSPORT PERMEASE"/>
    <property type="match status" value="1"/>
</dbReference>